<keyword evidence="2" id="KW-1185">Reference proteome</keyword>
<reference evidence="2" key="1">
    <citation type="submission" date="2014-10" db="EMBL/GenBank/DDBJ databases">
        <authorList>
            <person name="King R."/>
        </authorList>
    </citation>
    <scope>NUCLEOTIDE SEQUENCE [LARGE SCALE GENOMIC DNA]</scope>
    <source>
        <strain evidence="2">A3/5</strain>
    </source>
</reference>
<proteinExistence type="predicted"/>
<dbReference type="Proteomes" id="UP000245910">
    <property type="component" value="Chromosome I"/>
</dbReference>
<name>A0A2L2TGM3_9HYPO</name>
<dbReference type="EMBL" id="LN649229">
    <property type="protein sequence ID" value="CEI64561.1"/>
    <property type="molecule type" value="Genomic_DNA"/>
</dbReference>
<protein>
    <submittedName>
        <fullName evidence="1">Uncharacterized protein</fullName>
    </submittedName>
</protein>
<dbReference type="AlphaFoldDB" id="A0A2L2TGM3"/>
<evidence type="ECO:0000313" key="2">
    <source>
        <dbReference type="Proteomes" id="UP000245910"/>
    </source>
</evidence>
<evidence type="ECO:0000313" key="1">
    <source>
        <dbReference type="EMBL" id="CEI64561.1"/>
    </source>
</evidence>
<accession>A0A2L2TGM3</accession>
<sequence length="102" mass="11531">MSFFIVQLMDDHCLLDITTEPIPIVTRLIDSSRRLNLDKIDHEPTYGYDLKNIGSSRTSGREDHIKIRICEHLTAKKQAAQIPAVQAAWTHEGTSSTGFFAF</sequence>
<organism evidence="1 2">
    <name type="scientific">Fusarium venenatum</name>
    <dbReference type="NCBI Taxonomy" id="56646"/>
    <lineage>
        <taxon>Eukaryota</taxon>
        <taxon>Fungi</taxon>
        <taxon>Dikarya</taxon>
        <taxon>Ascomycota</taxon>
        <taxon>Pezizomycotina</taxon>
        <taxon>Sordariomycetes</taxon>
        <taxon>Hypocreomycetidae</taxon>
        <taxon>Hypocreales</taxon>
        <taxon>Nectriaceae</taxon>
        <taxon>Fusarium</taxon>
    </lineage>
</organism>